<dbReference type="Proteomes" id="UP001303046">
    <property type="component" value="Unassembled WGS sequence"/>
</dbReference>
<proteinExistence type="predicted"/>
<evidence type="ECO:0000313" key="5">
    <source>
        <dbReference type="Proteomes" id="UP001303046"/>
    </source>
</evidence>
<dbReference type="PROSITE" id="PS51882">
    <property type="entry name" value="G_ALPHA"/>
    <property type="match status" value="1"/>
</dbReference>
<dbReference type="Pfam" id="PF00503">
    <property type="entry name" value="G-alpha"/>
    <property type="match status" value="1"/>
</dbReference>
<gene>
    <name evidence="4" type="primary">Necator_chrV.g19752</name>
    <name evidence="4" type="ORF">RB195_014960</name>
</gene>
<dbReference type="PRINTS" id="PR00318">
    <property type="entry name" value="GPROTEINA"/>
</dbReference>
<dbReference type="PANTHER" id="PTHR10218:SF232">
    <property type="entry name" value="GUANINE NUCLEOTIDE-BINDING PROTEIN ALPHA-1 SUBUNIT"/>
    <property type="match status" value="1"/>
</dbReference>
<evidence type="ECO:0000256" key="3">
    <source>
        <dbReference type="ARBA" id="ARBA00023224"/>
    </source>
</evidence>
<name>A0ABR1E2N7_NECAM</name>
<accession>A0ABR1E2N7</accession>
<dbReference type="InterPro" id="IPR001019">
    <property type="entry name" value="Gprotein_alpha_su"/>
</dbReference>
<keyword evidence="1" id="KW-0547">Nucleotide-binding</keyword>
<dbReference type="SUPFAM" id="SSF47895">
    <property type="entry name" value="Transducin (alpha subunit), insertion domain"/>
    <property type="match status" value="1"/>
</dbReference>
<dbReference type="CDD" id="cd00066">
    <property type="entry name" value="G-alpha"/>
    <property type="match status" value="1"/>
</dbReference>
<organism evidence="4 5">
    <name type="scientific">Necator americanus</name>
    <name type="common">Human hookworm</name>
    <dbReference type="NCBI Taxonomy" id="51031"/>
    <lineage>
        <taxon>Eukaryota</taxon>
        <taxon>Metazoa</taxon>
        <taxon>Ecdysozoa</taxon>
        <taxon>Nematoda</taxon>
        <taxon>Chromadorea</taxon>
        <taxon>Rhabditida</taxon>
        <taxon>Rhabditina</taxon>
        <taxon>Rhabditomorpha</taxon>
        <taxon>Strongyloidea</taxon>
        <taxon>Ancylostomatidae</taxon>
        <taxon>Bunostominae</taxon>
        <taxon>Necator</taxon>
    </lineage>
</organism>
<dbReference type="SMART" id="SM00275">
    <property type="entry name" value="G_alpha"/>
    <property type="match status" value="1"/>
</dbReference>
<protein>
    <recommendedName>
        <fullName evidence="6">G-protein alpha subunit</fullName>
    </recommendedName>
</protein>
<keyword evidence="5" id="KW-1185">Reference proteome</keyword>
<dbReference type="InterPro" id="IPR011025">
    <property type="entry name" value="GproteinA_insert"/>
</dbReference>
<sequence length="491" mass="55742">MGNCDSATAEMSKRSRKINAIIEQDKKAEETVIKLLLLGFLCSVVGKILGLDNEEEFAEICMLSNTTRYFQSSEEDGVIKTIIHDNGFSQDEAAQKLSVVCANTVQSMGALIDGMRALNISFASKQCTEYAALVMKTLERKEEFQPLTEEMYKAIKTLWNDKGVEAAFEKRDEFYLHDSARYFLDSLDRIYDKNFVPTEQDILRTRIATMGVIEVCFTMKNKLWRVFDVGGQRSQRKKWIHCFDDAKAVIYVASLSEYDQVLLEDDTTNRMQESLQLFRQVINNRYFVNTSVILFLNKKDLFEKKIGHGRSLRIAFPNYKVAQTLGQETCLRSSYEDLLGAPTLLFPKRVASSDIFGIDSCSRIKSTLRCFISSILQVSGVALCQEWHHSKVEEKPKMIVVQSWCVWPNEPGSWISGQESFAVPLVGLEGGENYDEAAKYIEAQFMAANENREKSIYTHLTCATDTQQVQFVLDSVLDTILSSKLKGCGLY</sequence>
<dbReference type="EMBL" id="JAVFWL010000005">
    <property type="protein sequence ID" value="KAK6756850.1"/>
    <property type="molecule type" value="Genomic_DNA"/>
</dbReference>
<keyword evidence="3" id="KW-0807">Transducer</keyword>
<dbReference type="SUPFAM" id="SSF52540">
    <property type="entry name" value="P-loop containing nucleoside triphosphate hydrolases"/>
    <property type="match status" value="1"/>
</dbReference>
<evidence type="ECO:0000256" key="1">
    <source>
        <dbReference type="ARBA" id="ARBA00022741"/>
    </source>
</evidence>
<reference evidence="4 5" key="1">
    <citation type="submission" date="2023-08" db="EMBL/GenBank/DDBJ databases">
        <title>A Necator americanus chromosomal reference genome.</title>
        <authorList>
            <person name="Ilik V."/>
            <person name="Petrzelkova K.J."/>
            <person name="Pardy F."/>
            <person name="Fuh T."/>
            <person name="Niatou-Singa F.S."/>
            <person name="Gouil Q."/>
            <person name="Baker L."/>
            <person name="Ritchie M.E."/>
            <person name="Jex A.R."/>
            <person name="Gazzola D."/>
            <person name="Li H."/>
            <person name="Toshio Fujiwara R."/>
            <person name="Zhan B."/>
            <person name="Aroian R.V."/>
            <person name="Pafco B."/>
            <person name="Schwarz E.M."/>
        </authorList>
    </citation>
    <scope>NUCLEOTIDE SEQUENCE [LARGE SCALE GENOMIC DNA]</scope>
    <source>
        <strain evidence="4 5">Aroian</strain>
        <tissue evidence="4">Whole animal</tissue>
    </source>
</reference>
<keyword evidence="2" id="KW-0342">GTP-binding</keyword>
<evidence type="ECO:0000256" key="2">
    <source>
        <dbReference type="ARBA" id="ARBA00023134"/>
    </source>
</evidence>
<dbReference type="InterPro" id="IPR027417">
    <property type="entry name" value="P-loop_NTPase"/>
</dbReference>
<dbReference type="Gene3D" id="1.10.400.10">
    <property type="entry name" value="GI Alpha 1, domain 2-like"/>
    <property type="match status" value="1"/>
</dbReference>
<evidence type="ECO:0008006" key="6">
    <source>
        <dbReference type="Google" id="ProtNLM"/>
    </source>
</evidence>
<dbReference type="Gene3D" id="3.40.50.300">
    <property type="entry name" value="P-loop containing nucleotide triphosphate hydrolases"/>
    <property type="match status" value="2"/>
</dbReference>
<dbReference type="PANTHER" id="PTHR10218">
    <property type="entry name" value="GTP-BINDING PROTEIN ALPHA SUBUNIT"/>
    <property type="match status" value="1"/>
</dbReference>
<evidence type="ECO:0000313" key="4">
    <source>
        <dbReference type="EMBL" id="KAK6756850.1"/>
    </source>
</evidence>
<comment type="caution">
    <text evidence="4">The sequence shown here is derived from an EMBL/GenBank/DDBJ whole genome shotgun (WGS) entry which is preliminary data.</text>
</comment>